<proteinExistence type="predicted"/>
<dbReference type="Proteomes" id="UP001141806">
    <property type="component" value="Unassembled WGS sequence"/>
</dbReference>
<reference evidence="2" key="1">
    <citation type="journal article" date="2023" name="Plant J.">
        <title>The genome of the king protea, Protea cynaroides.</title>
        <authorList>
            <person name="Chang J."/>
            <person name="Duong T.A."/>
            <person name="Schoeman C."/>
            <person name="Ma X."/>
            <person name="Roodt D."/>
            <person name="Barker N."/>
            <person name="Li Z."/>
            <person name="Van de Peer Y."/>
            <person name="Mizrachi E."/>
        </authorList>
    </citation>
    <scope>NUCLEOTIDE SEQUENCE</scope>
    <source>
        <tissue evidence="2">Young leaves</tissue>
    </source>
</reference>
<evidence type="ECO:0000313" key="2">
    <source>
        <dbReference type="EMBL" id="KAJ4960853.1"/>
    </source>
</evidence>
<keyword evidence="3" id="KW-1185">Reference proteome</keyword>
<accession>A0A9Q0H793</accession>
<dbReference type="EMBL" id="JAMYWD010000009">
    <property type="protein sequence ID" value="KAJ4960853.1"/>
    <property type="molecule type" value="Genomic_DNA"/>
</dbReference>
<feature type="region of interest" description="Disordered" evidence="1">
    <location>
        <begin position="89"/>
        <end position="122"/>
    </location>
</feature>
<evidence type="ECO:0000256" key="1">
    <source>
        <dbReference type="SAM" id="MobiDB-lite"/>
    </source>
</evidence>
<evidence type="ECO:0000313" key="3">
    <source>
        <dbReference type="Proteomes" id="UP001141806"/>
    </source>
</evidence>
<gene>
    <name evidence="2" type="ORF">NE237_020763</name>
</gene>
<organism evidence="2 3">
    <name type="scientific">Protea cynaroides</name>
    <dbReference type="NCBI Taxonomy" id="273540"/>
    <lineage>
        <taxon>Eukaryota</taxon>
        <taxon>Viridiplantae</taxon>
        <taxon>Streptophyta</taxon>
        <taxon>Embryophyta</taxon>
        <taxon>Tracheophyta</taxon>
        <taxon>Spermatophyta</taxon>
        <taxon>Magnoliopsida</taxon>
        <taxon>Proteales</taxon>
        <taxon>Proteaceae</taxon>
        <taxon>Protea</taxon>
    </lineage>
</organism>
<sequence length="190" mass="19790">MVCTGGGMPSDLGDKASGGEKGYVGALVGGISWSLDSTPAGNGRETYCFSTGRVHIRNSNEVAGWLHQRDMVGLPFMVAQSERIFINESKGGVPNDSWNNNDRSQSDSRDSEASTFRGGRVQLGNPFLGNGGNFDQGLMPQSHQVGMAMGSSTQATMSTITVVASSSGNGDLPLFSHRGGTGGTNVIGRV</sequence>
<name>A0A9Q0H793_9MAGN</name>
<protein>
    <submittedName>
        <fullName evidence="2">Uncharacterized protein</fullName>
    </submittedName>
</protein>
<dbReference type="AlphaFoldDB" id="A0A9Q0H793"/>
<comment type="caution">
    <text evidence="2">The sequence shown here is derived from an EMBL/GenBank/DDBJ whole genome shotgun (WGS) entry which is preliminary data.</text>
</comment>